<accession>A0A0F8ZYR9</accession>
<dbReference type="EMBL" id="LAZR01060728">
    <property type="protein sequence ID" value="KKK65081.1"/>
    <property type="molecule type" value="Genomic_DNA"/>
</dbReference>
<reference evidence="1" key="1">
    <citation type="journal article" date="2015" name="Nature">
        <title>Complex archaea that bridge the gap between prokaryotes and eukaryotes.</title>
        <authorList>
            <person name="Spang A."/>
            <person name="Saw J.H."/>
            <person name="Jorgensen S.L."/>
            <person name="Zaremba-Niedzwiedzka K."/>
            <person name="Martijn J."/>
            <person name="Lind A.E."/>
            <person name="van Eijk R."/>
            <person name="Schleper C."/>
            <person name="Guy L."/>
            <person name="Ettema T.J."/>
        </authorList>
    </citation>
    <scope>NUCLEOTIDE SEQUENCE</scope>
</reference>
<dbReference type="AlphaFoldDB" id="A0A0F8ZYR9"/>
<proteinExistence type="predicted"/>
<protein>
    <submittedName>
        <fullName evidence="1">Uncharacterized protein</fullName>
    </submittedName>
</protein>
<evidence type="ECO:0000313" key="1">
    <source>
        <dbReference type="EMBL" id="KKK65081.1"/>
    </source>
</evidence>
<name>A0A0F8ZYR9_9ZZZZ</name>
<organism evidence="1">
    <name type="scientific">marine sediment metagenome</name>
    <dbReference type="NCBI Taxonomy" id="412755"/>
    <lineage>
        <taxon>unclassified sequences</taxon>
        <taxon>metagenomes</taxon>
        <taxon>ecological metagenomes</taxon>
    </lineage>
</organism>
<gene>
    <name evidence="1" type="ORF">LCGC14_2977750</name>
</gene>
<feature type="non-terminal residue" evidence="1">
    <location>
        <position position="99"/>
    </location>
</feature>
<comment type="caution">
    <text evidence="1">The sequence shown here is derived from an EMBL/GenBank/DDBJ whole genome shotgun (WGS) entry which is preliminary data.</text>
</comment>
<sequence length="99" mass="10847">MAKKVKNMLKNNMVLCVLVLAVIGLISIAFAADVKVKKGVITGVNNGQIYQAYVEYKDSDTISVTAGYGECNGSYWKITSKTDHDMTSLAAGEDFHYIY</sequence>